<feature type="compositionally biased region" description="Low complexity" evidence="1">
    <location>
        <begin position="16"/>
        <end position="27"/>
    </location>
</feature>
<feature type="region of interest" description="Disordered" evidence="1">
    <location>
        <begin position="1"/>
        <end position="48"/>
    </location>
</feature>
<keyword evidence="3" id="KW-1185">Reference proteome</keyword>
<protein>
    <submittedName>
        <fullName evidence="2">Uncharacterized protein</fullName>
    </submittedName>
</protein>
<reference evidence="2" key="2">
    <citation type="submission" date="2021-12" db="EMBL/GenBank/DDBJ databases">
        <title>Resequencing data analysis of finger millet.</title>
        <authorList>
            <person name="Hatakeyama M."/>
            <person name="Aluri S."/>
            <person name="Balachadran M.T."/>
            <person name="Sivarajan S.R."/>
            <person name="Poveda L."/>
            <person name="Shimizu-Inatsugi R."/>
            <person name="Schlapbach R."/>
            <person name="Sreeman S.M."/>
            <person name="Shimizu K.K."/>
        </authorList>
    </citation>
    <scope>NUCLEOTIDE SEQUENCE</scope>
</reference>
<comment type="caution">
    <text evidence="2">The sequence shown here is derived from an EMBL/GenBank/DDBJ whole genome shotgun (WGS) entry which is preliminary data.</text>
</comment>
<sequence>MSRRVRSSGRDGGLGCRSSCRARISSSRRAHEPGAQAPTAPKARAARALPCSSRPLSLELELPSHRSPGLPELPRVCRVRSSRHIGGPAATMPLRCPAALGGRLVVRD</sequence>
<gene>
    <name evidence="2" type="primary">ga24572</name>
    <name evidence="2" type="ORF">PR202_ga24572</name>
</gene>
<organism evidence="2 3">
    <name type="scientific">Eleusine coracana subsp. coracana</name>
    <dbReference type="NCBI Taxonomy" id="191504"/>
    <lineage>
        <taxon>Eukaryota</taxon>
        <taxon>Viridiplantae</taxon>
        <taxon>Streptophyta</taxon>
        <taxon>Embryophyta</taxon>
        <taxon>Tracheophyta</taxon>
        <taxon>Spermatophyta</taxon>
        <taxon>Magnoliopsida</taxon>
        <taxon>Liliopsida</taxon>
        <taxon>Poales</taxon>
        <taxon>Poaceae</taxon>
        <taxon>PACMAD clade</taxon>
        <taxon>Chloridoideae</taxon>
        <taxon>Cynodonteae</taxon>
        <taxon>Eleusininae</taxon>
        <taxon>Eleusine</taxon>
    </lineage>
</organism>
<dbReference type="Proteomes" id="UP001054889">
    <property type="component" value="Unassembled WGS sequence"/>
</dbReference>
<feature type="compositionally biased region" description="Low complexity" evidence="1">
    <location>
        <begin position="35"/>
        <end position="48"/>
    </location>
</feature>
<name>A0AAV5D9K2_ELECO</name>
<evidence type="ECO:0000313" key="2">
    <source>
        <dbReference type="EMBL" id="GJN06807.1"/>
    </source>
</evidence>
<dbReference type="EMBL" id="BQKI01000013">
    <property type="protein sequence ID" value="GJN06807.1"/>
    <property type="molecule type" value="Genomic_DNA"/>
</dbReference>
<evidence type="ECO:0000313" key="3">
    <source>
        <dbReference type="Proteomes" id="UP001054889"/>
    </source>
</evidence>
<reference evidence="2" key="1">
    <citation type="journal article" date="2018" name="DNA Res.">
        <title>Multiple hybrid de novo genome assembly of finger millet, an orphan allotetraploid crop.</title>
        <authorList>
            <person name="Hatakeyama M."/>
            <person name="Aluri S."/>
            <person name="Balachadran M.T."/>
            <person name="Sivarajan S.R."/>
            <person name="Patrignani A."/>
            <person name="Gruter S."/>
            <person name="Poveda L."/>
            <person name="Shimizu-Inatsugi R."/>
            <person name="Baeten J."/>
            <person name="Francoijs K.J."/>
            <person name="Nataraja K.N."/>
            <person name="Reddy Y.A.N."/>
            <person name="Phadnis S."/>
            <person name="Ravikumar R.L."/>
            <person name="Schlapbach R."/>
            <person name="Sreeman S.M."/>
            <person name="Shimizu K.K."/>
        </authorList>
    </citation>
    <scope>NUCLEOTIDE SEQUENCE</scope>
</reference>
<dbReference type="AlphaFoldDB" id="A0AAV5D9K2"/>
<accession>A0AAV5D9K2</accession>
<proteinExistence type="predicted"/>
<evidence type="ECO:0000256" key="1">
    <source>
        <dbReference type="SAM" id="MobiDB-lite"/>
    </source>
</evidence>